<dbReference type="SUPFAM" id="SSF63817">
    <property type="entry name" value="Sortase"/>
    <property type="match status" value="1"/>
</dbReference>
<name>A0A6J4QVY0_9ACTN</name>
<organism evidence="5">
    <name type="scientific">uncultured Rubrobacteraceae bacterium</name>
    <dbReference type="NCBI Taxonomy" id="349277"/>
    <lineage>
        <taxon>Bacteria</taxon>
        <taxon>Bacillati</taxon>
        <taxon>Actinomycetota</taxon>
        <taxon>Rubrobacteria</taxon>
        <taxon>Rubrobacterales</taxon>
        <taxon>Rubrobacteraceae</taxon>
        <taxon>environmental samples</taxon>
    </lineage>
</organism>
<evidence type="ECO:0000313" key="5">
    <source>
        <dbReference type="EMBL" id="CAA9447985.1"/>
    </source>
</evidence>
<feature type="compositionally biased region" description="Basic and acidic residues" evidence="3">
    <location>
        <begin position="50"/>
        <end position="72"/>
    </location>
</feature>
<feature type="active site" description="Proton donor/acceptor" evidence="2">
    <location>
        <position position="152"/>
    </location>
</feature>
<feature type="signal peptide" evidence="4">
    <location>
        <begin position="1"/>
        <end position="23"/>
    </location>
</feature>
<feature type="compositionally biased region" description="Polar residues" evidence="3">
    <location>
        <begin position="39"/>
        <end position="48"/>
    </location>
</feature>
<evidence type="ECO:0000256" key="4">
    <source>
        <dbReference type="SAM" id="SignalP"/>
    </source>
</evidence>
<dbReference type="InterPro" id="IPR023365">
    <property type="entry name" value="Sortase_dom-sf"/>
</dbReference>
<dbReference type="AlphaFoldDB" id="A0A6J4QVY0"/>
<feature type="compositionally biased region" description="Low complexity" evidence="3">
    <location>
        <begin position="24"/>
        <end position="34"/>
    </location>
</feature>
<proteinExistence type="predicted"/>
<dbReference type="GO" id="GO:0016787">
    <property type="term" value="F:hydrolase activity"/>
    <property type="evidence" value="ECO:0007669"/>
    <property type="project" value="UniProtKB-KW"/>
</dbReference>
<gene>
    <name evidence="5" type="ORF">AVDCRST_MAG58-618</name>
</gene>
<dbReference type="InterPro" id="IPR005754">
    <property type="entry name" value="Sortase"/>
</dbReference>
<feature type="active site" description="Acyl-thioester intermediate" evidence="2">
    <location>
        <position position="219"/>
    </location>
</feature>
<accession>A0A6J4QVY0</accession>
<dbReference type="Gene3D" id="2.40.260.10">
    <property type="entry name" value="Sortase"/>
    <property type="match status" value="1"/>
</dbReference>
<feature type="region of interest" description="Disordered" evidence="3">
    <location>
        <begin position="24"/>
        <end position="98"/>
    </location>
</feature>
<reference evidence="5" key="1">
    <citation type="submission" date="2020-02" db="EMBL/GenBank/DDBJ databases">
        <authorList>
            <person name="Meier V. D."/>
        </authorList>
    </citation>
    <scope>NUCLEOTIDE SEQUENCE</scope>
    <source>
        <strain evidence="5">AVDCRST_MAG58</strain>
    </source>
</reference>
<evidence type="ECO:0008006" key="6">
    <source>
        <dbReference type="Google" id="ProtNLM"/>
    </source>
</evidence>
<dbReference type="CDD" id="cd05830">
    <property type="entry name" value="Sortase_E"/>
    <property type="match status" value="1"/>
</dbReference>
<protein>
    <recommendedName>
        <fullName evidence="6">Peptidase C60, sortase A and B</fullName>
    </recommendedName>
</protein>
<sequence>MRSRNLVLILAALALVVALSACSSSGQSSGAGQKDQAEKQTSGEQAQKQKPAEKTPKDRQKPPKKMSKEAKSKQVAPKKGVEQGPRKVRNALEPPKDKTLKLTVPGMKQIEDDTIPTGTGTNEALFRDHAAVHLRDTGFPWQRTANVYIAGHRIGFPGTDSNLAFYDLEDLKKGDKVYLEDAEGREYTYQVFRKLVVEPTNLSVLMPIKGKNIVSLQTCTLPDYTNRVIYRAVLKDVKS</sequence>
<evidence type="ECO:0000256" key="1">
    <source>
        <dbReference type="ARBA" id="ARBA00022801"/>
    </source>
</evidence>
<evidence type="ECO:0000256" key="2">
    <source>
        <dbReference type="PIRSR" id="PIRSR605754-1"/>
    </source>
</evidence>
<dbReference type="EMBL" id="CADCVF010000014">
    <property type="protein sequence ID" value="CAA9447985.1"/>
    <property type="molecule type" value="Genomic_DNA"/>
</dbReference>
<keyword evidence="1" id="KW-0378">Hydrolase</keyword>
<feature type="chain" id="PRO_5038787678" description="Peptidase C60, sortase A and B" evidence="4">
    <location>
        <begin position="24"/>
        <end position="239"/>
    </location>
</feature>
<dbReference type="NCBIfam" id="TIGR01076">
    <property type="entry name" value="sortase_fam"/>
    <property type="match status" value="1"/>
</dbReference>
<dbReference type="InterPro" id="IPR042003">
    <property type="entry name" value="Sortase_E"/>
</dbReference>
<keyword evidence="4" id="KW-0732">Signal</keyword>
<dbReference type="PROSITE" id="PS51257">
    <property type="entry name" value="PROKAR_LIPOPROTEIN"/>
    <property type="match status" value="1"/>
</dbReference>
<evidence type="ECO:0000256" key="3">
    <source>
        <dbReference type="SAM" id="MobiDB-lite"/>
    </source>
</evidence>
<dbReference type="Pfam" id="PF04203">
    <property type="entry name" value="Sortase"/>
    <property type="match status" value="1"/>
</dbReference>